<reference evidence="4 5" key="1">
    <citation type="submission" date="2020-08" db="EMBL/GenBank/DDBJ databases">
        <title>Amycolatopsis sp. nov. DR6-1 isolated from Dendrobium heterocarpum.</title>
        <authorList>
            <person name="Tedsree N."/>
            <person name="Kuncharoen N."/>
            <person name="Likhitwitayawuid K."/>
            <person name="Tanasupawat S."/>
        </authorList>
    </citation>
    <scope>NUCLEOTIDE SEQUENCE [LARGE SCALE GENOMIC DNA]</scope>
    <source>
        <strain evidence="4 5">DR6-1</strain>
    </source>
</reference>
<proteinExistence type="predicted"/>
<protein>
    <submittedName>
        <fullName evidence="4">GAF and ANTAR domain-containing protein</fullName>
    </submittedName>
</protein>
<organism evidence="4 5">
    <name type="scientific">Amycolatopsis dendrobii</name>
    <dbReference type="NCBI Taxonomy" id="2760662"/>
    <lineage>
        <taxon>Bacteria</taxon>
        <taxon>Bacillati</taxon>
        <taxon>Actinomycetota</taxon>
        <taxon>Actinomycetes</taxon>
        <taxon>Pseudonocardiales</taxon>
        <taxon>Pseudonocardiaceae</taxon>
        <taxon>Amycolatopsis</taxon>
    </lineage>
</organism>
<dbReference type="RefSeq" id="WP_182894976.1">
    <property type="nucleotide sequence ID" value="NZ_JACGZW010000013.1"/>
</dbReference>
<keyword evidence="5" id="KW-1185">Reference proteome</keyword>
<dbReference type="InterPro" id="IPR005561">
    <property type="entry name" value="ANTAR"/>
</dbReference>
<dbReference type="SMART" id="SM00065">
    <property type="entry name" value="GAF"/>
    <property type="match status" value="1"/>
</dbReference>
<dbReference type="GO" id="GO:0003723">
    <property type="term" value="F:RNA binding"/>
    <property type="evidence" value="ECO:0007669"/>
    <property type="project" value="InterPro"/>
</dbReference>
<dbReference type="SMART" id="SM01012">
    <property type="entry name" value="ANTAR"/>
    <property type="match status" value="1"/>
</dbReference>
<name>A0A7W3W3J0_9PSEU</name>
<keyword evidence="1" id="KW-0805">Transcription regulation</keyword>
<evidence type="ECO:0000313" key="4">
    <source>
        <dbReference type="EMBL" id="MBB1158196.1"/>
    </source>
</evidence>
<keyword evidence="2" id="KW-0804">Transcription</keyword>
<evidence type="ECO:0000256" key="1">
    <source>
        <dbReference type="ARBA" id="ARBA00023015"/>
    </source>
</evidence>
<dbReference type="Gene3D" id="3.30.450.40">
    <property type="match status" value="1"/>
</dbReference>
<evidence type="ECO:0000313" key="5">
    <source>
        <dbReference type="Proteomes" id="UP000526734"/>
    </source>
</evidence>
<evidence type="ECO:0000256" key="2">
    <source>
        <dbReference type="ARBA" id="ARBA00023163"/>
    </source>
</evidence>
<evidence type="ECO:0000259" key="3">
    <source>
        <dbReference type="PROSITE" id="PS50921"/>
    </source>
</evidence>
<dbReference type="InterPro" id="IPR029016">
    <property type="entry name" value="GAF-like_dom_sf"/>
</dbReference>
<gene>
    <name evidence="4" type="ORF">H4281_34055</name>
</gene>
<feature type="domain" description="ANTAR" evidence="3">
    <location>
        <begin position="177"/>
        <end position="238"/>
    </location>
</feature>
<sequence>MGRAVTGVGDFAEAVSPLLSQLLAALREGRDAAVPLAALCRGIIGLMPVDGAAVSLVVEGAQRTLVLASDPVVERLDALQFSLGEGPSFEAFETGRPVLAPDLSRNLPASWPVFATEAGMAGIGGIFAFPLRRGAVKLGSVDTYRRAPGWLSEDELATILHGTDLVASALLTVVTAGVEEEPDDNVVSRLVRDRAAVHQATGIVIAEFGIPAEQALARLRAYAYARGRLLDEVARDLVARRLHPREIEA</sequence>
<dbReference type="PROSITE" id="PS50921">
    <property type="entry name" value="ANTAR"/>
    <property type="match status" value="1"/>
</dbReference>
<dbReference type="Pfam" id="PF03861">
    <property type="entry name" value="ANTAR"/>
    <property type="match status" value="1"/>
</dbReference>
<comment type="caution">
    <text evidence="4">The sequence shown here is derived from an EMBL/GenBank/DDBJ whole genome shotgun (WGS) entry which is preliminary data.</text>
</comment>
<dbReference type="InterPro" id="IPR036388">
    <property type="entry name" value="WH-like_DNA-bd_sf"/>
</dbReference>
<dbReference type="SUPFAM" id="SSF55781">
    <property type="entry name" value="GAF domain-like"/>
    <property type="match status" value="1"/>
</dbReference>
<accession>A0A7W3W3J0</accession>
<dbReference type="AlphaFoldDB" id="A0A7W3W3J0"/>
<dbReference type="EMBL" id="JACGZW010000013">
    <property type="protein sequence ID" value="MBB1158196.1"/>
    <property type="molecule type" value="Genomic_DNA"/>
</dbReference>
<dbReference type="Proteomes" id="UP000526734">
    <property type="component" value="Unassembled WGS sequence"/>
</dbReference>
<dbReference type="Pfam" id="PF13185">
    <property type="entry name" value="GAF_2"/>
    <property type="match status" value="1"/>
</dbReference>
<dbReference type="Gene3D" id="1.10.10.10">
    <property type="entry name" value="Winged helix-like DNA-binding domain superfamily/Winged helix DNA-binding domain"/>
    <property type="match status" value="1"/>
</dbReference>
<dbReference type="InterPro" id="IPR003018">
    <property type="entry name" value="GAF"/>
</dbReference>